<dbReference type="EMBL" id="UINC01001487">
    <property type="protein sequence ID" value="SUZ82029.1"/>
    <property type="molecule type" value="Genomic_DNA"/>
</dbReference>
<keyword evidence="1" id="KW-1133">Transmembrane helix</keyword>
<keyword evidence="1" id="KW-0812">Transmembrane</keyword>
<proteinExistence type="predicted"/>
<dbReference type="GO" id="GO:1904680">
    <property type="term" value="F:peptide transmembrane transporter activity"/>
    <property type="evidence" value="ECO:0007669"/>
    <property type="project" value="InterPro"/>
</dbReference>
<feature type="non-terminal residue" evidence="2">
    <location>
        <position position="1"/>
    </location>
</feature>
<reference evidence="2" key="1">
    <citation type="submission" date="2018-05" db="EMBL/GenBank/DDBJ databases">
        <authorList>
            <person name="Lanie J.A."/>
            <person name="Ng W.-L."/>
            <person name="Kazmierczak K.M."/>
            <person name="Andrzejewski T.M."/>
            <person name="Davidsen T.M."/>
            <person name="Wayne K.J."/>
            <person name="Tettelin H."/>
            <person name="Glass J.I."/>
            <person name="Rusch D."/>
            <person name="Podicherti R."/>
            <person name="Tsui H.-C.T."/>
            <person name="Winkler M.E."/>
        </authorList>
    </citation>
    <scope>NUCLEOTIDE SEQUENCE</scope>
</reference>
<organism evidence="2">
    <name type="scientific">marine metagenome</name>
    <dbReference type="NCBI Taxonomy" id="408172"/>
    <lineage>
        <taxon>unclassified sequences</taxon>
        <taxon>metagenomes</taxon>
        <taxon>ecological metagenomes</taxon>
    </lineage>
</organism>
<dbReference type="Pfam" id="PF05992">
    <property type="entry name" value="SbmA_BacA"/>
    <property type="match status" value="1"/>
</dbReference>
<evidence type="ECO:0000256" key="1">
    <source>
        <dbReference type="SAM" id="Phobius"/>
    </source>
</evidence>
<dbReference type="GO" id="GO:0016020">
    <property type="term" value="C:membrane"/>
    <property type="evidence" value="ECO:0007669"/>
    <property type="project" value="InterPro"/>
</dbReference>
<evidence type="ECO:0000313" key="2">
    <source>
        <dbReference type="EMBL" id="SUZ82029.1"/>
    </source>
</evidence>
<accession>A0A381QTX2</accession>
<sequence length="57" mass="6599">RSFYKSKEWAGWAYGGGLVLIVPLWLQVQMSLAINISYGRFFTLLQNAEDYVDKPQE</sequence>
<feature type="transmembrane region" description="Helical" evidence="1">
    <location>
        <begin position="12"/>
        <end position="34"/>
    </location>
</feature>
<keyword evidence="1" id="KW-0472">Membrane</keyword>
<gene>
    <name evidence="2" type="ORF">METZ01_LOCUS34883</name>
</gene>
<dbReference type="GO" id="GO:0015833">
    <property type="term" value="P:peptide transport"/>
    <property type="evidence" value="ECO:0007669"/>
    <property type="project" value="InterPro"/>
</dbReference>
<protein>
    <submittedName>
        <fullName evidence="2">Uncharacterized protein</fullName>
    </submittedName>
</protein>
<dbReference type="AlphaFoldDB" id="A0A381QTX2"/>
<dbReference type="InterPro" id="IPR009248">
    <property type="entry name" value="SbmA_BacA"/>
</dbReference>
<name>A0A381QTX2_9ZZZZ</name>